<reference evidence="2 3" key="1">
    <citation type="journal article" date="2016" name="Nat. Commun.">
        <title>Thousands of microbial genomes shed light on interconnected biogeochemical processes in an aquifer system.</title>
        <authorList>
            <person name="Anantharaman K."/>
            <person name="Brown C.T."/>
            <person name="Hug L.A."/>
            <person name="Sharon I."/>
            <person name="Castelle C.J."/>
            <person name="Probst A.J."/>
            <person name="Thomas B.C."/>
            <person name="Singh A."/>
            <person name="Wilkins M.J."/>
            <person name="Karaoz U."/>
            <person name="Brodie E.L."/>
            <person name="Williams K.H."/>
            <person name="Hubbard S.S."/>
            <person name="Banfield J.F."/>
        </authorList>
    </citation>
    <scope>NUCLEOTIDE SEQUENCE [LARGE SCALE GENOMIC DNA]</scope>
</reference>
<dbReference type="PROSITE" id="PS51186">
    <property type="entry name" value="GNAT"/>
    <property type="match status" value="1"/>
</dbReference>
<dbReference type="PANTHER" id="PTHR43305:SF1">
    <property type="entry name" value="FAMILY N-ACETYLTRANSFERASE, PUTATIVE (AFU_ORTHOLOGUE AFUA_2G01380)-RELATED"/>
    <property type="match status" value="1"/>
</dbReference>
<proteinExistence type="predicted"/>
<dbReference type="InterPro" id="IPR016181">
    <property type="entry name" value="Acyl_CoA_acyltransferase"/>
</dbReference>
<dbReference type="SUPFAM" id="SSF55729">
    <property type="entry name" value="Acyl-CoA N-acyltransferases (Nat)"/>
    <property type="match status" value="1"/>
</dbReference>
<evidence type="ECO:0000259" key="1">
    <source>
        <dbReference type="PROSITE" id="PS51186"/>
    </source>
</evidence>
<dbReference type="Pfam" id="PF00583">
    <property type="entry name" value="Acetyltransf_1"/>
    <property type="match status" value="1"/>
</dbReference>
<dbReference type="GO" id="GO:0016747">
    <property type="term" value="F:acyltransferase activity, transferring groups other than amino-acyl groups"/>
    <property type="evidence" value="ECO:0007669"/>
    <property type="project" value="InterPro"/>
</dbReference>
<name>A0A1F5FAY6_9BACT</name>
<dbReference type="CDD" id="cd04301">
    <property type="entry name" value="NAT_SF"/>
    <property type="match status" value="1"/>
</dbReference>
<dbReference type="EMBL" id="MFAF01000063">
    <property type="protein sequence ID" value="OGD76806.1"/>
    <property type="molecule type" value="Genomic_DNA"/>
</dbReference>
<accession>A0A1F5FAY6</accession>
<keyword evidence="2" id="KW-0808">Transferase</keyword>
<organism evidence="2 3">
    <name type="scientific">Candidatus Coatesbacteria bacterium RBG_13_66_14</name>
    <dbReference type="NCBI Taxonomy" id="1817816"/>
    <lineage>
        <taxon>Bacteria</taxon>
        <taxon>Candidatus Coatesiibacteriota</taxon>
    </lineage>
</organism>
<dbReference type="Gene3D" id="3.40.630.30">
    <property type="match status" value="1"/>
</dbReference>
<dbReference type="Proteomes" id="UP000177187">
    <property type="component" value="Unassembled WGS sequence"/>
</dbReference>
<dbReference type="InterPro" id="IPR052777">
    <property type="entry name" value="Acetyltransferase_Enz"/>
</dbReference>
<feature type="domain" description="N-acetyltransferase" evidence="1">
    <location>
        <begin position="4"/>
        <end position="156"/>
    </location>
</feature>
<sequence length="156" mass="17047">MADLVIREAEGRRDLGCVRELFLEYARSLDFDLGFQGFERELAGLPGEYAPPGGALLLASVGDRTAGCVALRGIDAARCEMKRLYVRPAFRGLNVGRLLAGEIIARAREAGYGAMRLDTVPGMTEAVALYRSLGFREIEPYRPNPLPGALFLELTL</sequence>
<evidence type="ECO:0000313" key="2">
    <source>
        <dbReference type="EMBL" id="OGD76806.1"/>
    </source>
</evidence>
<protein>
    <submittedName>
        <fullName evidence="2">GNAT family N-acetyltransferase</fullName>
    </submittedName>
</protein>
<dbReference type="AlphaFoldDB" id="A0A1F5FAY6"/>
<gene>
    <name evidence="2" type="ORF">A2Y64_06380</name>
</gene>
<evidence type="ECO:0000313" key="3">
    <source>
        <dbReference type="Proteomes" id="UP000177187"/>
    </source>
</evidence>
<dbReference type="PANTHER" id="PTHR43305">
    <property type="entry name" value="FAMILY N-ACETYLTRANSFERASE, PUTATIVE (AFU_ORTHOLOGUE AFUA_2G01380)-RELATED"/>
    <property type="match status" value="1"/>
</dbReference>
<comment type="caution">
    <text evidence="2">The sequence shown here is derived from an EMBL/GenBank/DDBJ whole genome shotgun (WGS) entry which is preliminary data.</text>
</comment>
<dbReference type="InterPro" id="IPR000182">
    <property type="entry name" value="GNAT_dom"/>
</dbReference>
<dbReference type="STRING" id="1817816.A2Y64_06380"/>